<gene>
    <name evidence="1" type="ORF">K0M31_013801</name>
</gene>
<evidence type="ECO:0000313" key="2">
    <source>
        <dbReference type="Proteomes" id="UP001177670"/>
    </source>
</evidence>
<comment type="caution">
    <text evidence="1">The sequence shown here is derived from an EMBL/GenBank/DDBJ whole genome shotgun (WGS) entry which is preliminary data.</text>
</comment>
<accession>A0AA40FI78</accession>
<proteinExistence type="predicted"/>
<name>A0AA40FI78_9HYME</name>
<reference evidence="1" key="1">
    <citation type="submission" date="2021-10" db="EMBL/GenBank/DDBJ databases">
        <title>Melipona bicolor Genome sequencing and assembly.</title>
        <authorList>
            <person name="Araujo N.S."/>
            <person name="Arias M.C."/>
        </authorList>
    </citation>
    <scope>NUCLEOTIDE SEQUENCE</scope>
    <source>
        <strain evidence="1">USP_2M_L1-L4_2017</strain>
        <tissue evidence="1">Whole body</tissue>
    </source>
</reference>
<dbReference type="Proteomes" id="UP001177670">
    <property type="component" value="Unassembled WGS sequence"/>
</dbReference>
<dbReference type="EMBL" id="JAHYIQ010000039">
    <property type="protein sequence ID" value="KAK1119029.1"/>
    <property type="molecule type" value="Genomic_DNA"/>
</dbReference>
<evidence type="ECO:0000313" key="1">
    <source>
        <dbReference type="EMBL" id="KAK1119029.1"/>
    </source>
</evidence>
<dbReference type="AlphaFoldDB" id="A0AA40FI78"/>
<protein>
    <submittedName>
        <fullName evidence="1">Uncharacterized protein</fullName>
    </submittedName>
</protein>
<sequence length="72" mass="8412">TDRNRSIRQRSPRRICHVFHDNRNPALPYHRQPLQRGSRAAVIELRNDRGLRAQAGFRWVGLDRVELVTVVG</sequence>
<keyword evidence="2" id="KW-1185">Reference proteome</keyword>
<feature type="non-terminal residue" evidence="1">
    <location>
        <position position="1"/>
    </location>
</feature>
<organism evidence="1 2">
    <name type="scientific">Melipona bicolor</name>
    <dbReference type="NCBI Taxonomy" id="60889"/>
    <lineage>
        <taxon>Eukaryota</taxon>
        <taxon>Metazoa</taxon>
        <taxon>Ecdysozoa</taxon>
        <taxon>Arthropoda</taxon>
        <taxon>Hexapoda</taxon>
        <taxon>Insecta</taxon>
        <taxon>Pterygota</taxon>
        <taxon>Neoptera</taxon>
        <taxon>Endopterygota</taxon>
        <taxon>Hymenoptera</taxon>
        <taxon>Apocrita</taxon>
        <taxon>Aculeata</taxon>
        <taxon>Apoidea</taxon>
        <taxon>Anthophila</taxon>
        <taxon>Apidae</taxon>
        <taxon>Melipona</taxon>
    </lineage>
</organism>